<proteinExistence type="predicted"/>
<accession>A0A0F8ZVS8</accession>
<gene>
    <name evidence="1" type="ORF">LCGC14_2647650</name>
</gene>
<name>A0A0F8ZVS8_9ZZZZ</name>
<protein>
    <submittedName>
        <fullName evidence="1">Uncharacterized protein</fullName>
    </submittedName>
</protein>
<organism evidence="1">
    <name type="scientific">marine sediment metagenome</name>
    <dbReference type="NCBI Taxonomy" id="412755"/>
    <lineage>
        <taxon>unclassified sequences</taxon>
        <taxon>metagenomes</taxon>
        <taxon>ecological metagenomes</taxon>
    </lineage>
</organism>
<sequence length="55" mass="5869">MKKVLLLCGALLIAAPVYAAGSLTLNWTDNSNNINWDFITGDPSNSQLMLMGLGT</sequence>
<comment type="caution">
    <text evidence="1">The sequence shown here is derived from an EMBL/GenBank/DDBJ whole genome shotgun (WGS) entry which is preliminary data.</text>
</comment>
<dbReference type="AlphaFoldDB" id="A0A0F8ZVS8"/>
<dbReference type="EMBL" id="LAZR01045826">
    <property type="protein sequence ID" value="KKK97947.1"/>
    <property type="molecule type" value="Genomic_DNA"/>
</dbReference>
<evidence type="ECO:0000313" key="1">
    <source>
        <dbReference type="EMBL" id="KKK97947.1"/>
    </source>
</evidence>
<reference evidence="1" key="1">
    <citation type="journal article" date="2015" name="Nature">
        <title>Complex archaea that bridge the gap between prokaryotes and eukaryotes.</title>
        <authorList>
            <person name="Spang A."/>
            <person name="Saw J.H."/>
            <person name="Jorgensen S.L."/>
            <person name="Zaremba-Niedzwiedzka K."/>
            <person name="Martijn J."/>
            <person name="Lind A.E."/>
            <person name="van Eijk R."/>
            <person name="Schleper C."/>
            <person name="Guy L."/>
            <person name="Ettema T.J."/>
        </authorList>
    </citation>
    <scope>NUCLEOTIDE SEQUENCE</scope>
</reference>